<dbReference type="eggNOG" id="KOG1577">
    <property type="taxonomic scope" value="Eukaryota"/>
</dbReference>
<dbReference type="EMBL" id="KQ244524">
    <property type="protein sequence ID" value="KNC74319.1"/>
    <property type="molecule type" value="Genomic_DNA"/>
</dbReference>
<dbReference type="OrthoDB" id="416253at2759"/>
<evidence type="ECO:0000256" key="1">
    <source>
        <dbReference type="ARBA" id="ARBA00022857"/>
    </source>
</evidence>
<name>A0A0L0FC63_9EUKA</name>
<evidence type="ECO:0000256" key="2">
    <source>
        <dbReference type="ARBA" id="ARBA00023002"/>
    </source>
</evidence>
<dbReference type="GeneID" id="25913635"/>
<sequence length="59" mass="6389">CLIRYGLQIGVGCIPKSTKPQRVAQNADVFDFELSADDLAALNGLNANLRVSWDPTEIA</sequence>
<dbReference type="PANTHER" id="PTHR43827:SF3">
    <property type="entry name" value="NADP-DEPENDENT OXIDOREDUCTASE DOMAIN-CONTAINING PROTEIN"/>
    <property type="match status" value="1"/>
</dbReference>
<dbReference type="SUPFAM" id="SSF51430">
    <property type="entry name" value="NAD(P)-linked oxidoreductase"/>
    <property type="match status" value="1"/>
</dbReference>
<dbReference type="GO" id="GO:0016616">
    <property type="term" value="F:oxidoreductase activity, acting on the CH-OH group of donors, NAD or NADP as acceptor"/>
    <property type="evidence" value="ECO:0007669"/>
    <property type="project" value="UniProtKB-ARBA"/>
</dbReference>
<protein>
    <recommendedName>
        <fullName evidence="5">NADP-dependent oxidoreductase domain-containing protein</fullName>
    </recommendedName>
</protein>
<dbReference type="InterPro" id="IPR036812">
    <property type="entry name" value="NAD(P)_OxRdtase_dom_sf"/>
</dbReference>
<evidence type="ECO:0000313" key="3">
    <source>
        <dbReference type="EMBL" id="KNC74319.1"/>
    </source>
</evidence>
<keyword evidence="4" id="KW-1185">Reference proteome</keyword>
<evidence type="ECO:0000313" key="4">
    <source>
        <dbReference type="Proteomes" id="UP000054560"/>
    </source>
</evidence>
<dbReference type="AlphaFoldDB" id="A0A0L0FC63"/>
<accession>A0A0L0FC63</accession>
<dbReference type="Gene3D" id="3.20.20.100">
    <property type="entry name" value="NADP-dependent oxidoreductase domain"/>
    <property type="match status" value="1"/>
</dbReference>
<evidence type="ECO:0008006" key="5">
    <source>
        <dbReference type="Google" id="ProtNLM"/>
    </source>
</evidence>
<dbReference type="RefSeq" id="XP_014148221.1">
    <property type="nucleotide sequence ID" value="XM_014292746.1"/>
</dbReference>
<feature type="non-terminal residue" evidence="3">
    <location>
        <position position="1"/>
    </location>
</feature>
<gene>
    <name evidence="3" type="ORF">SARC_13131</name>
</gene>
<keyword evidence="1" id="KW-0521">NADP</keyword>
<dbReference type="Proteomes" id="UP000054560">
    <property type="component" value="Unassembled WGS sequence"/>
</dbReference>
<keyword evidence="2" id="KW-0560">Oxidoreductase</keyword>
<dbReference type="InterPro" id="IPR020471">
    <property type="entry name" value="AKR"/>
</dbReference>
<organism evidence="3 4">
    <name type="scientific">Sphaeroforma arctica JP610</name>
    <dbReference type="NCBI Taxonomy" id="667725"/>
    <lineage>
        <taxon>Eukaryota</taxon>
        <taxon>Ichthyosporea</taxon>
        <taxon>Ichthyophonida</taxon>
        <taxon>Sphaeroforma</taxon>
    </lineage>
</organism>
<proteinExistence type="predicted"/>
<reference evidence="3 4" key="1">
    <citation type="submission" date="2011-02" db="EMBL/GenBank/DDBJ databases">
        <title>The Genome Sequence of Sphaeroforma arctica JP610.</title>
        <authorList>
            <consortium name="The Broad Institute Genome Sequencing Platform"/>
            <person name="Russ C."/>
            <person name="Cuomo C."/>
            <person name="Young S.K."/>
            <person name="Zeng Q."/>
            <person name="Gargeya S."/>
            <person name="Alvarado L."/>
            <person name="Berlin A."/>
            <person name="Chapman S.B."/>
            <person name="Chen Z."/>
            <person name="Freedman E."/>
            <person name="Gellesch M."/>
            <person name="Goldberg J."/>
            <person name="Griggs A."/>
            <person name="Gujja S."/>
            <person name="Heilman E."/>
            <person name="Heiman D."/>
            <person name="Howarth C."/>
            <person name="Mehta T."/>
            <person name="Neiman D."/>
            <person name="Pearson M."/>
            <person name="Roberts A."/>
            <person name="Saif S."/>
            <person name="Shea T."/>
            <person name="Shenoy N."/>
            <person name="Sisk P."/>
            <person name="Stolte C."/>
            <person name="Sykes S."/>
            <person name="White J."/>
            <person name="Yandava C."/>
            <person name="Burger G."/>
            <person name="Gray M.W."/>
            <person name="Holland P.W.H."/>
            <person name="King N."/>
            <person name="Lang F.B.F."/>
            <person name="Roger A.J."/>
            <person name="Ruiz-Trillo I."/>
            <person name="Haas B."/>
            <person name="Nusbaum C."/>
            <person name="Birren B."/>
        </authorList>
    </citation>
    <scope>NUCLEOTIDE SEQUENCE [LARGE SCALE GENOMIC DNA]</scope>
    <source>
        <strain evidence="3 4">JP610</strain>
    </source>
</reference>
<dbReference type="STRING" id="667725.A0A0L0FC63"/>
<dbReference type="PANTHER" id="PTHR43827">
    <property type="entry name" value="2,5-DIKETO-D-GLUCONIC ACID REDUCTASE"/>
    <property type="match status" value="1"/>
</dbReference>